<dbReference type="AlphaFoldDB" id="U2NQ32"/>
<proteinExistence type="predicted"/>
<dbReference type="RefSeq" id="WP_021588658.1">
    <property type="nucleotide sequence ID" value="NZ_AWEY01000007.1"/>
</dbReference>
<accession>U2NQ32</accession>
<evidence type="ECO:0000313" key="1">
    <source>
        <dbReference type="EMBL" id="ERK40160.1"/>
    </source>
</evidence>
<dbReference type="EMBL" id="AWEY01000007">
    <property type="protein sequence ID" value="ERK40160.1"/>
    <property type="molecule type" value="Genomic_DNA"/>
</dbReference>
<sequence length="131" mass="15788">MITEHLIRKKFVHQTMTDAVSRLYEAWRPAVSVFQVRSGQLMRFAFKGAADRHISESAYELRFFVPLHLRFLDIQYRRKRPRGTRANKNHNLYNKIVWPILYKQVFPELRYGLTDEVRRELRGELKRAVEI</sequence>
<keyword evidence="2" id="KW-1185">Reference proteome</keyword>
<protein>
    <submittedName>
        <fullName evidence="1">Uncharacterized protein</fullName>
    </submittedName>
</protein>
<dbReference type="PATRIC" id="fig|1115809.3.peg.251"/>
<organism evidence="1 2">
    <name type="scientific">Segatella baroniae F0067</name>
    <dbReference type="NCBI Taxonomy" id="1115809"/>
    <lineage>
        <taxon>Bacteria</taxon>
        <taxon>Pseudomonadati</taxon>
        <taxon>Bacteroidota</taxon>
        <taxon>Bacteroidia</taxon>
        <taxon>Bacteroidales</taxon>
        <taxon>Prevotellaceae</taxon>
        <taxon>Segatella</taxon>
    </lineage>
</organism>
<reference evidence="1 2" key="1">
    <citation type="submission" date="2013-08" db="EMBL/GenBank/DDBJ databases">
        <authorList>
            <person name="Durkin A.S."/>
            <person name="Haft D.R."/>
            <person name="McCorrison J."/>
            <person name="Torralba M."/>
            <person name="Gillis M."/>
            <person name="Haft D.H."/>
            <person name="Methe B."/>
            <person name="Sutton G."/>
            <person name="Nelson K.E."/>
        </authorList>
    </citation>
    <scope>NUCLEOTIDE SEQUENCE [LARGE SCALE GENOMIC DNA]</scope>
    <source>
        <strain evidence="1 2">F0067</strain>
    </source>
</reference>
<dbReference type="Proteomes" id="UP000016648">
    <property type="component" value="Unassembled WGS sequence"/>
</dbReference>
<evidence type="ECO:0000313" key="2">
    <source>
        <dbReference type="Proteomes" id="UP000016648"/>
    </source>
</evidence>
<gene>
    <name evidence="1" type="ORF">HMPREF9135_0431</name>
</gene>
<comment type="caution">
    <text evidence="1">The sequence shown here is derived from an EMBL/GenBank/DDBJ whole genome shotgun (WGS) entry which is preliminary data.</text>
</comment>
<name>U2NQ32_9BACT</name>